<dbReference type="Proteomes" id="UP000298327">
    <property type="component" value="Unassembled WGS sequence"/>
</dbReference>
<dbReference type="SUPFAM" id="SSF52047">
    <property type="entry name" value="RNI-like"/>
    <property type="match status" value="1"/>
</dbReference>
<proteinExistence type="predicted"/>
<evidence type="ECO:0000313" key="2">
    <source>
        <dbReference type="EMBL" id="TFY70823.1"/>
    </source>
</evidence>
<name>A0A4Y9ZAF0_9AGAM</name>
<dbReference type="Gene3D" id="3.80.10.10">
    <property type="entry name" value="Ribonuclease Inhibitor"/>
    <property type="match status" value="1"/>
</dbReference>
<dbReference type="AlphaFoldDB" id="A0A4Y9ZAF0"/>
<evidence type="ECO:0000313" key="3">
    <source>
        <dbReference type="Proteomes" id="UP000298327"/>
    </source>
</evidence>
<dbReference type="EMBL" id="SEOQ01000080">
    <property type="protein sequence ID" value="TFY70823.1"/>
    <property type="molecule type" value="Genomic_DNA"/>
</dbReference>
<organism evidence="2 3">
    <name type="scientific">Dentipellis fragilis</name>
    <dbReference type="NCBI Taxonomy" id="205917"/>
    <lineage>
        <taxon>Eukaryota</taxon>
        <taxon>Fungi</taxon>
        <taxon>Dikarya</taxon>
        <taxon>Basidiomycota</taxon>
        <taxon>Agaricomycotina</taxon>
        <taxon>Agaricomycetes</taxon>
        <taxon>Russulales</taxon>
        <taxon>Hericiaceae</taxon>
        <taxon>Dentipellis</taxon>
    </lineage>
</organism>
<keyword evidence="3" id="KW-1185">Reference proteome</keyword>
<feature type="region of interest" description="Disordered" evidence="1">
    <location>
        <begin position="43"/>
        <end position="65"/>
    </location>
</feature>
<gene>
    <name evidence="2" type="ORF">EVG20_g2169</name>
</gene>
<dbReference type="InterPro" id="IPR032675">
    <property type="entry name" value="LRR_dom_sf"/>
</dbReference>
<feature type="compositionally biased region" description="Basic and acidic residues" evidence="1">
    <location>
        <begin position="43"/>
        <end position="53"/>
    </location>
</feature>
<comment type="caution">
    <text evidence="2">The sequence shown here is derived from an EMBL/GenBank/DDBJ whole genome shotgun (WGS) entry which is preliminary data.</text>
</comment>
<protein>
    <submittedName>
        <fullName evidence="2">Uncharacterized protein</fullName>
    </submittedName>
</protein>
<evidence type="ECO:0000256" key="1">
    <source>
        <dbReference type="SAM" id="MobiDB-lite"/>
    </source>
</evidence>
<accession>A0A4Y9ZAF0</accession>
<dbReference type="OrthoDB" id="3182995at2759"/>
<sequence>MAFNSGQTLPQNAVSSLTFQIGTKAGPVFVQLPRQPVPLDLVNEPKHSTRDEQSIASSTYPNGPPIRAPSQLPAPGNLNLSCRLGKRIAIGEASVLYTLELDDAMQASMVHIPPLMVKIARPNRTASLAREAWFYEEMECLQGVAVARCYGWFEAEIPRNSLPHTWKTKHVPRVDEELDVGGLENERSNGAPHEMLEDRCWRPNHLSILLMERLGERIPPLDQPMSMDMKADIESIFEDVAHLGIDVRSGLRYENILLAPTTPPGLPSLPSPYTNRTHAFRLVNFDQAFKSGFNVWRIKGNLLQPLARMFEEFEEDRRAFWDIQDDKVLENSQNWDIVYHMADTDDEYEEPAKAAKLAPSCGRVLQRQWSQRQVLQAQLSQSTFGSQPFVGSQPTVGSQFFVDSQSFVGSQPAAGSQPFASAESPDNSQQLVYWIDDVYYRQRGKSVSGPLPFQAIGSLPSSTVRNFISTVAEDEKPSFVPGHFIASTPIVKILQDTIGFKEDTSGPLSWIVVTHVCRRWRRVALGAAVLWSTILCSHHSWKEFIARAQEAPLSVWLNLSGSSDVQIAQSVLPNLLRIRHLYLRGPKIVDVITLSCLSGQAPLLETLMLEYEPPRKIRAKIDGDILSSLFGGSVPRLDRLSLTGIPIRADSHLFSENLTWLDITGCDIDPTVVRLPLADLINVLLRLPLLETLSIDGIVADPVSSDLLDGSLADIPVAHMAHLEVLSAYTEYPLIHKAFMAHLSAPELVMCGMGTFIESRDELTPPFVPPLISWTDPNSFLSMDIEEYPTRMMICGGLRHALNERMELVAPMSISVMVHLQEGFPELDEAIYDVSSQMPLHIVRSLQLFYTTYPIDWAPLLMRMDAIEEITTFITRWKDILQVMTMTVVDNGPMRLLCPKLKKLKFLTLNYSPKSEVFYEALAIAVEMRRESGSELEVIIDEESIPSHSVEELGALRHRRLPSFRQRILRRLAFK</sequence>
<reference evidence="2 3" key="1">
    <citation type="submission" date="2019-02" db="EMBL/GenBank/DDBJ databases">
        <title>Genome sequencing of the rare red list fungi Dentipellis fragilis.</title>
        <authorList>
            <person name="Buettner E."/>
            <person name="Kellner H."/>
        </authorList>
    </citation>
    <scope>NUCLEOTIDE SEQUENCE [LARGE SCALE GENOMIC DNA]</scope>
    <source>
        <strain evidence="2 3">DSM 105465</strain>
    </source>
</reference>